<name>A0ABW5ER38_9BURK</name>
<proteinExistence type="predicted"/>
<evidence type="ECO:0000313" key="2">
    <source>
        <dbReference type="Proteomes" id="UP001597287"/>
    </source>
</evidence>
<protein>
    <submittedName>
        <fullName evidence="1">DUF2384 domain-containing protein</fullName>
    </submittedName>
</protein>
<dbReference type="RefSeq" id="WP_128422635.1">
    <property type="nucleotide sequence ID" value="NZ_JBHSIH010000001.1"/>
</dbReference>
<sequence length="178" mass="20052">MSNKRIVLSSKFLRAWIHESALEDDFNYLRGLCTENSIDDLWCRQLLQAPTMMHICLAYSGLHTRVLSNISERMNITEEQIKSSLRLDKNKISNIESPSPISDNERIIKLCCLIGRARLIVEESGIVEEFNAAAWVGSWLYSSCPALAGEQPAHLLSTLEGIGYLTLNVEIMQSGAYF</sequence>
<organism evidence="1 2">
    <name type="scientific">Delftia deserti</name>
    <dbReference type="NCBI Taxonomy" id="1651218"/>
    <lineage>
        <taxon>Bacteria</taxon>
        <taxon>Pseudomonadati</taxon>
        <taxon>Pseudomonadota</taxon>
        <taxon>Betaproteobacteria</taxon>
        <taxon>Burkholderiales</taxon>
        <taxon>Comamonadaceae</taxon>
        <taxon>Delftia</taxon>
    </lineage>
</organism>
<reference evidence="2" key="1">
    <citation type="journal article" date="2019" name="Int. J. Syst. Evol. Microbiol.">
        <title>The Global Catalogue of Microorganisms (GCM) 10K type strain sequencing project: providing services to taxonomists for standard genome sequencing and annotation.</title>
        <authorList>
            <consortium name="The Broad Institute Genomics Platform"/>
            <consortium name="The Broad Institute Genome Sequencing Center for Infectious Disease"/>
            <person name="Wu L."/>
            <person name="Ma J."/>
        </authorList>
    </citation>
    <scope>NUCLEOTIDE SEQUENCE [LARGE SCALE GENOMIC DNA]</scope>
    <source>
        <strain evidence="2">CCUG 62793</strain>
    </source>
</reference>
<dbReference type="EMBL" id="JBHUIG010000011">
    <property type="protein sequence ID" value="MFD2319319.1"/>
    <property type="molecule type" value="Genomic_DNA"/>
</dbReference>
<gene>
    <name evidence="1" type="ORF">ACFSPV_11410</name>
</gene>
<keyword evidence="2" id="KW-1185">Reference proteome</keyword>
<evidence type="ECO:0000313" key="1">
    <source>
        <dbReference type="EMBL" id="MFD2319319.1"/>
    </source>
</evidence>
<accession>A0ABW5ER38</accession>
<comment type="caution">
    <text evidence="1">The sequence shown here is derived from an EMBL/GenBank/DDBJ whole genome shotgun (WGS) entry which is preliminary data.</text>
</comment>
<dbReference type="Proteomes" id="UP001597287">
    <property type="component" value="Unassembled WGS sequence"/>
</dbReference>